<dbReference type="Pfam" id="PF01977">
    <property type="entry name" value="UbiD"/>
    <property type="match status" value="1"/>
</dbReference>
<dbReference type="Proteomes" id="UP000318437">
    <property type="component" value="Unassembled WGS sequence"/>
</dbReference>
<protein>
    <submittedName>
        <fullName evidence="4">4-hydroxybenzoate decarboxylase subunit C</fullName>
        <ecNumber evidence="4">4.1.1.61</ecNumber>
    </submittedName>
</protein>
<dbReference type="Gene3D" id="3.40.1670.10">
    <property type="entry name" value="UbiD C-terminal domain-like"/>
    <property type="match status" value="1"/>
</dbReference>
<evidence type="ECO:0000259" key="2">
    <source>
        <dbReference type="Pfam" id="PF20695"/>
    </source>
</evidence>
<dbReference type="AlphaFoldDB" id="A0A5C6CUL2"/>
<evidence type="ECO:0000259" key="3">
    <source>
        <dbReference type="Pfam" id="PF20696"/>
    </source>
</evidence>
<dbReference type="InterPro" id="IPR049383">
    <property type="entry name" value="UbiD-like_N"/>
</dbReference>
<dbReference type="SUPFAM" id="SSF143968">
    <property type="entry name" value="UbiD C-terminal domain-like"/>
    <property type="match status" value="2"/>
</dbReference>
<dbReference type="SUPFAM" id="SSF50475">
    <property type="entry name" value="FMN-binding split barrel"/>
    <property type="match status" value="1"/>
</dbReference>
<dbReference type="InterPro" id="IPR048304">
    <property type="entry name" value="UbiD_Rift_dom"/>
</dbReference>
<feature type="domain" description="3-octaprenyl-4-hydroxybenzoate carboxy-lyase-like N-terminal" evidence="2">
    <location>
        <begin position="10"/>
        <end position="84"/>
    </location>
</feature>
<gene>
    <name evidence="4" type="ORF">Pla144_14990</name>
</gene>
<dbReference type="Pfam" id="PF20696">
    <property type="entry name" value="UbiD_C"/>
    <property type="match status" value="1"/>
</dbReference>
<reference evidence="4 5" key="1">
    <citation type="submission" date="2019-02" db="EMBL/GenBank/DDBJ databases">
        <title>Deep-cultivation of Planctomycetes and their phenomic and genomic characterization uncovers novel biology.</title>
        <authorList>
            <person name="Wiegand S."/>
            <person name="Jogler M."/>
            <person name="Boedeker C."/>
            <person name="Pinto D."/>
            <person name="Vollmers J."/>
            <person name="Rivas-Marin E."/>
            <person name="Kohn T."/>
            <person name="Peeters S.H."/>
            <person name="Heuer A."/>
            <person name="Rast P."/>
            <person name="Oberbeckmann S."/>
            <person name="Bunk B."/>
            <person name="Jeske O."/>
            <person name="Meyerdierks A."/>
            <person name="Storesund J.E."/>
            <person name="Kallscheuer N."/>
            <person name="Luecker S."/>
            <person name="Lage O.M."/>
            <person name="Pohl T."/>
            <person name="Merkel B.J."/>
            <person name="Hornburger P."/>
            <person name="Mueller R.-W."/>
            <person name="Bruemmer F."/>
            <person name="Labrenz M."/>
            <person name="Spormann A.M."/>
            <person name="Op Den Camp H."/>
            <person name="Overmann J."/>
            <person name="Amann R."/>
            <person name="Jetten M.S.M."/>
            <person name="Mascher T."/>
            <person name="Medema M.H."/>
            <person name="Devos D.P."/>
            <person name="Kaster A.-K."/>
            <person name="Ovreas L."/>
            <person name="Rohde M."/>
            <person name="Galperin M.Y."/>
            <person name="Jogler C."/>
        </authorList>
    </citation>
    <scope>NUCLEOTIDE SEQUENCE [LARGE SCALE GENOMIC DNA]</scope>
    <source>
        <strain evidence="4 5">Pla144</strain>
    </source>
</reference>
<feature type="domain" description="3-octaprenyl-4-hydroxybenzoate carboxy-lyase-like Rift-related" evidence="1">
    <location>
        <begin position="124"/>
        <end position="316"/>
    </location>
</feature>
<dbReference type="RefSeq" id="WP_146449434.1">
    <property type="nucleotide sequence ID" value="NZ_SJPS01000002.1"/>
</dbReference>
<dbReference type="InterPro" id="IPR002830">
    <property type="entry name" value="UbiD"/>
</dbReference>
<dbReference type="Pfam" id="PF20695">
    <property type="entry name" value="UbiD_N"/>
    <property type="match status" value="1"/>
</dbReference>
<dbReference type="EMBL" id="SJPS01000002">
    <property type="protein sequence ID" value="TWU28212.1"/>
    <property type="molecule type" value="Genomic_DNA"/>
</dbReference>
<proteinExistence type="predicted"/>
<keyword evidence="5" id="KW-1185">Reference proteome</keyword>
<dbReference type="OrthoDB" id="9809841at2"/>
<dbReference type="InterPro" id="IPR049381">
    <property type="entry name" value="UbiD-like_C"/>
</dbReference>
<dbReference type="PANTHER" id="PTHR30108:SF7">
    <property type="entry name" value="3-POLYPRENYL-4-HYDROXYBENZOATE DECARBOXYLASE"/>
    <property type="match status" value="1"/>
</dbReference>
<dbReference type="GO" id="GO:0005737">
    <property type="term" value="C:cytoplasm"/>
    <property type="evidence" value="ECO:0007669"/>
    <property type="project" value="TreeGrafter"/>
</dbReference>
<dbReference type="EC" id="4.1.1.61" evidence="4"/>
<organism evidence="4 5">
    <name type="scientific">Bythopirellula polymerisocia</name>
    <dbReference type="NCBI Taxonomy" id="2528003"/>
    <lineage>
        <taxon>Bacteria</taxon>
        <taxon>Pseudomonadati</taxon>
        <taxon>Planctomycetota</taxon>
        <taxon>Planctomycetia</taxon>
        <taxon>Pirellulales</taxon>
        <taxon>Lacipirellulaceae</taxon>
        <taxon>Bythopirellula</taxon>
    </lineage>
</organism>
<dbReference type="GO" id="GO:0018799">
    <property type="term" value="F:4-hydroxybenzoate decarboxylase activity"/>
    <property type="evidence" value="ECO:0007669"/>
    <property type="project" value="UniProtKB-EC"/>
</dbReference>
<evidence type="ECO:0000313" key="4">
    <source>
        <dbReference type="EMBL" id="TWU28212.1"/>
    </source>
</evidence>
<name>A0A5C6CUL2_9BACT</name>
<evidence type="ECO:0000259" key="1">
    <source>
        <dbReference type="Pfam" id="PF01977"/>
    </source>
</evidence>
<comment type="caution">
    <text evidence="4">The sequence shown here is derived from an EMBL/GenBank/DDBJ whole genome shotgun (WGS) entry which is preliminary data.</text>
</comment>
<keyword evidence="4" id="KW-0456">Lyase</keyword>
<feature type="domain" description="3-octaprenyl-4-hydroxybenzoate carboxy-lyase-like C-terminal" evidence="3">
    <location>
        <begin position="322"/>
        <end position="457"/>
    </location>
</feature>
<evidence type="ECO:0000313" key="5">
    <source>
        <dbReference type="Proteomes" id="UP000318437"/>
    </source>
</evidence>
<sequence length="626" mass="69067">MGYQSLQQCVDDLQRQGQLVHIDAPIDANLEAAAIQRRVVAAGGPALLFTNVVNCRFPMLANLFGTRERTRLIFRDGIEAIKQLVLLRSDPQQLLRRPWHFRGVPLVGLSMLPKKVARGPILANRTTISQLPQLKSWPQDGGAFVTLPQVYTEDVRQPGLKHSNLGMYRVQLSGEHYKPDEEIGLHYQIHRSIGVHHAAALAAGKPFRVNVFVGGPPAMTVAAVMPLPEGMSELGFAGALGGHRVRMISRPGELPFHADTDFCIVGEVIPDRLEPEGPFGDHLGYYSLTHPFPVMRVKEVYHRDGAIWPFTVVGRPPQEDSMLGELIHEITGPLIPEVLPGVRGVNAVDAAGVHPLLLAIGSERYMPFLTAGRPQEILTQASAILGQGQLSLAKFLLIVAEQDDPQLDIHHIEQFLRHLLQRADWSRDLHFHTQTTVDTLDYSGTELNAGSKVVMAAAGPARYELATSVPSDLKLPSGFRDARLVLPGLMAITGPRCPAPSFDYDVSHVAHQESRREVATPLERFCAEISPVNLDGIRWIVVVDESQFVAESLRNFLWVTFTRTNPAADLYGIESFVFDKHWGCRGPLVFDARIKPHHAPVLEEPPEITRRVDSLATPGGPLHGII</sequence>
<dbReference type="PANTHER" id="PTHR30108">
    <property type="entry name" value="3-OCTAPRENYL-4-HYDROXYBENZOATE CARBOXY-LYASE-RELATED"/>
    <property type="match status" value="1"/>
</dbReference>
<accession>A0A5C6CUL2</accession>